<dbReference type="InterPro" id="IPR034139">
    <property type="entry name" value="TOPRIM_OLD"/>
</dbReference>
<reference evidence="2 3" key="1">
    <citation type="journal article" date="2019" name="Int. J. Syst. Evol. Microbiol.">
        <title>The Global Catalogue of Microorganisms (GCM) 10K type strain sequencing project: providing services to taxonomists for standard genome sequencing and annotation.</title>
        <authorList>
            <consortium name="The Broad Institute Genomics Platform"/>
            <consortium name="The Broad Institute Genome Sequencing Center for Infectious Disease"/>
            <person name="Wu L."/>
            <person name="Ma J."/>
        </authorList>
    </citation>
    <scope>NUCLEOTIDE SEQUENCE [LARGE SCALE GENOMIC DNA]</scope>
    <source>
        <strain evidence="2 3">JCM 3146</strain>
    </source>
</reference>
<dbReference type="PANTHER" id="PTHR43581">
    <property type="entry name" value="ATP/GTP PHOSPHATASE"/>
    <property type="match status" value="1"/>
</dbReference>
<dbReference type="InterPro" id="IPR051396">
    <property type="entry name" value="Bact_Antivir_Def_Nuclease"/>
</dbReference>
<proteinExistence type="predicted"/>
<dbReference type="Pfam" id="PF20469">
    <property type="entry name" value="OLD-like_TOPRIM"/>
    <property type="match status" value="1"/>
</dbReference>
<evidence type="ECO:0000313" key="2">
    <source>
        <dbReference type="EMBL" id="GAA0338507.1"/>
    </source>
</evidence>
<protein>
    <recommendedName>
        <fullName evidence="1">AAA+ ATPase domain-containing protein</fullName>
    </recommendedName>
</protein>
<dbReference type="SMART" id="SM00382">
    <property type="entry name" value="AAA"/>
    <property type="match status" value="1"/>
</dbReference>
<dbReference type="InterPro" id="IPR003593">
    <property type="entry name" value="AAA+_ATPase"/>
</dbReference>
<dbReference type="InterPro" id="IPR027417">
    <property type="entry name" value="P-loop_NTPase"/>
</dbReference>
<dbReference type="InterPro" id="IPR003959">
    <property type="entry name" value="ATPase_AAA_core"/>
</dbReference>
<dbReference type="Gene3D" id="3.40.50.300">
    <property type="entry name" value="P-loop containing nucleotide triphosphate hydrolases"/>
    <property type="match status" value="1"/>
</dbReference>
<dbReference type="CDD" id="cd00267">
    <property type="entry name" value="ABC_ATPase"/>
    <property type="match status" value="1"/>
</dbReference>
<dbReference type="SUPFAM" id="SSF52540">
    <property type="entry name" value="P-loop containing nucleoside triphosphate hydrolases"/>
    <property type="match status" value="1"/>
</dbReference>
<dbReference type="Pfam" id="PF13304">
    <property type="entry name" value="AAA_21"/>
    <property type="match status" value="1"/>
</dbReference>
<name>A0ABN0WIN5_9ACTN</name>
<feature type="domain" description="AAA+ ATPase" evidence="1">
    <location>
        <begin position="19"/>
        <end position="306"/>
    </location>
</feature>
<comment type="caution">
    <text evidence="2">The sequence shown here is derived from an EMBL/GenBank/DDBJ whole genome shotgun (WGS) entry which is preliminary data.</text>
</comment>
<accession>A0ABN0WIN5</accession>
<dbReference type="EMBL" id="BAAABM010000019">
    <property type="protein sequence ID" value="GAA0338507.1"/>
    <property type="molecule type" value="Genomic_DNA"/>
</dbReference>
<keyword evidence="3" id="KW-1185">Reference proteome</keyword>
<dbReference type="PANTHER" id="PTHR43581:SF4">
    <property type="entry name" value="ATP_GTP PHOSPHATASE"/>
    <property type="match status" value="1"/>
</dbReference>
<evidence type="ECO:0000313" key="3">
    <source>
        <dbReference type="Proteomes" id="UP001501822"/>
    </source>
</evidence>
<organism evidence="2 3">
    <name type="scientific">Actinoallomurus spadix</name>
    <dbReference type="NCBI Taxonomy" id="79912"/>
    <lineage>
        <taxon>Bacteria</taxon>
        <taxon>Bacillati</taxon>
        <taxon>Actinomycetota</taxon>
        <taxon>Actinomycetes</taxon>
        <taxon>Streptosporangiales</taxon>
        <taxon>Thermomonosporaceae</taxon>
        <taxon>Actinoallomurus</taxon>
    </lineage>
</organism>
<dbReference type="Proteomes" id="UP001501822">
    <property type="component" value="Unassembled WGS sequence"/>
</dbReference>
<evidence type="ECO:0000259" key="1">
    <source>
        <dbReference type="SMART" id="SM00382"/>
    </source>
</evidence>
<sequence length="579" mass="63509">MLPKLKTITLLSGDVIEVSSGVTAIVGPNNAGKSLFLREIQGYIGFVPGRQQPTSLIGSIELEPRTSVEEAINWLHQRYERLQPGLTRFGQIFEPAYHIDGQIVAEPQLGALLQSQTLGQLVGAYALHLNAEGRLGMTAGQTSSFDLLHDRPVVPAQHLYKDRDLEQRISELMTRAFGESLTVNRYAGSVITLHVGSVSAEEAIPPSHEYLQQLNALPELKDQGDGIRAFVGILLAIETAHFPLLIIDEPEAFLHPPQAYLLGKMLSEKCGDEVQIIVATHSQEILQGLTSGMSKGRDVSIVRLVRDGPASNRAYQVASQTIRDLYEDPLVKYYGILGGLFYQGTVLCEADSDCTYYRAVLDSLEQLPNGMSTSVLSLHFTHCGGKDRLPKAVKALRAAEVPVCCVVDIDFLQEDKDFNALVDSCGGDVEALTPRRNDVLSAVRNHARKVRRAVAESEINMVLKAGSASELSSKELREISKSLRVSSGWREAKLYGRSLFSGQALISFDILCEELRKIGIFVVEVGELERFHRDVSADNKAVWLRTVLERNLPRSSDAKDFVAAIALKILAGADGARAR</sequence>
<gene>
    <name evidence="2" type="ORF">GCM10010151_30180</name>
</gene>